<name>A0ABP8NTM2_9NOCA</name>
<dbReference type="PANTHER" id="PTHR38839:SF2">
    <property type="entry name" value="TRANSCRIPTIONAL REGULATOR WHIB7-RELATED"/>
    <property type="match status" value="1"/>
</dbReference>
<keyword evidence="8" id="KW-0805">Transcription regulation</keyword>
<feature type="region of interest" description="Disordered" evidence="12">
    <location>
        <begin position="1"/>
        <end position="20"/>
    </location>
</feature>
<dbReference type="InterPro" id="IPR034768">
    <property type="entry name" value="4FE4S_WBL"/>
</dbReference>
<keyword evidence="15" id="KW-1185">Reference proteome</keyword>
<sequence length="76" mass="8613">MTTALHLDDPTRRRDAACRADPNPESWFPYPADDFTHARAVCGQCPIRLQCAHFAVVTRQSGVWGGTEFDRGRPRR</sequence>
<keyword evidence="5" id="KW-0479">Metal-binding</keyword>
<comment type="subcellular location">
    <subcellularLocation>
        <location evidence="2">Cytoplasm</location>
    </subcellularLocation>
</comment>
<keyword evidence="6" id="KW-0408">Iron</keyword>
<evidence type="ECO:0000256" key="12">
    <source>
        <dbReference type="SAM" id="MobiDB-lite"/>
    </source>
</evidence>
<proteinExistence type="inferred from homology"/>
<comment type="similarity">
    <text evidence="3">Belongs to the WhiB family.</text>
</comment>
<comment type="caution">
    <text evidence="14">The sequence shown here is derived from an EMBL/GenBank/DDBJ whole genome shotgun (WGS) entry which is preliminary data.</text>
</comment>
<dbReference type="RefSeq" id="WP_345341058.1">
    <property type="nucleotide sequence ID" value="NZ_BAABFB010000007.1"/>
</dbReference>
<keyword evidence="11" id="KW-0804">Transcription</keyword>
<evidence type="ECO:0000256" key="4">
    <source>
        <dbReference type="ARBA" id="ARBA00022485"/>
    </source>
</evidence>
<evidence type="ECO:0000256" key="1">
    <source>
        <dbReference type="ARBA" id="ARBA00001966"/>
    </source>
</evidence>
<keyword evidence="4" id="KW-0004">4Fe-4S</keyword>
<accession>A0ABP8NTM2</accession>
<keyword evidence="10" id="KW-1015">Disulfide bond</keyword>
<evidence type="ECO:0000259" key="13">
    <source>
        <dbReference type="PROSITE" id="PS51674"/>
    </source>
</evidence>
<dbReference type="Pfam" id="PF02467">
    <property type="entry name" value="Whib"/>
    <property type="match status" value="1"/>
</dbReference>
<evidence type="ECO:0000313" key="14">
    <source>
        <dbReference type="EMBL" id="GAA4471211.1"/>
    </source>
</evidence>
<organism evidence="14 15">
    <name type="scientific">Rhodococcus olei</name>
    <dbReference type="NCBI Taxonomy" id="2161675"/>
    <lineage>
        <taxon>Bacteria</taxon>
        <taxon>Bacillati</taxon>
        <taxon>Actinomycetota</taxon>
        <taxon>Actinomycetes</taxon>
        <taxon>Mycobacteriales</taxon>
        <taxon>Nocardiaceae</taxon>
        <taxon>Rhodococcus</taxon>
    </lineage>
</organism>
<evidence type="ECO:0000256" key="3">
    <source>
        <dbReference type="ARBA" id="ARBA00006597"/>
    </source>
</evidence>
<reference evidence="15" key="1">
    <citation type="journal article" date="2019" name="Int. J. Syst. Evol. Microbiol.">
        <title>The Global Catalogue of Microorganisms (GCM) 10K type strain sequencing project: providing services to taxonomists for standard genome sequencing and annotation.</title>
        <authorList>
            <consortium name="The Broad Institute Genomics Platform"/>
            <consortium name="The Broad Institute Genome Sequencing Center for Infectious Disease"/>
            <person name="Wu L."/>
            <person name="Ma J."/>
        </authorList>
    </citation>
    <scope>NUCLEOTIDE SEQUENCE [LARGE SCALE GENOMIC DNA]</scope>
    <source>
        <strain evidence="15">JCM 32206</strain>
    </source>
</reference>
<evidence type="ECO:0000256" key="7">
    <source>
        <dbReference type="ARBA" id="ARBA00023014"/>
    </source>
</evidence>
<dbReference type="InterPro" id="IPR003482">
    <property type="entry name" value="Whib"/>
</dbReference>
<dbReference type="PANTHER" id="PTHR38839">
    <property type="entry name" value="TRANSCRIPTIONAL REGULATOR WHID-RELATED"/>
    <property type="match status" value="1"/>
</dbReference>
<dbReference type="PROSITE" id="PS51674">
    <property type="entry name" value="4FE4S_WBL"/>
    <property type="match status" value="1"/>
</dbReference>
<evidence type="ECO:0000256" key="8">
    <source>
        <dbReference type="ARBA" id="ARBA00023015"/>
    </source>
</evidence>
<evidence type="ECO:0000256" key="9">
    <source>
        <dbReference type="ARBA" id="ARBA00023125"/>
    </source>
</evidence>
<protein>
    <recommendedName>
        <fullName evidence="13">4Fe-4S Wbl-type domain-containing protein</fullName>
    </recommendedName>
</protein>
<evidence type="ECO:0000256" key="11">
    <source>
        <dbReference type="ARBA" id="ARBA00023163"/>
    </source>
</evidence>
<evidence type="ECO:0000256" key="6">
    <source>
        <dbReference type="ARBA" id="ARBA00023004"/>
    </source>
</evidence>
<evidence type="ECO:0000256" key="2">
    <source>
        <dbReference type="ARBA" id="ARBA00004496"/>
    </source>
</evidence>
<evidence type="ECO:0000256" key="5">
    <source>
        <dbReference type="ARBA" id="ARBA00022723"/>
    </source>
</evidence>
<feature type="domain" description="4Fe-4S Wbl-type" evidence="13">
    <location>
        <begin position="17"/>
        <end position="74"/>
    </location>
</feature>
<keyword evidence="7" id="KW-0411">Iron-sulfur</keyword>
<evidence type="ECO:0000313" key="15">
    <source>
        <dbReference type="Proteomes" id="UP001501183"/>
    </source>
</evidence>
<dbReference type="Proteomes" id="UP001501183">
    <property type="component" value="Unassembled WGS sequence"/>
</dbReference>
<gene>
    <name evidence="14" type="ORF">GCM10023094_01510</name>
</gene>
<keyword evidence="9" id="KW-0238">DNA-binding</keyword>
<feature type="compositionally biased region" description="Basic and acidic residues" evidence="12">
    <location>
        <begin position="1"/>
        <end position="18"/>
    </location>
</feature>
<dbReference type="EMBL" id="BAABFB010000007">
    <property type="protein sequence ID" value="GAA4471211.1"/>
    <property type="molecule type" value="Genomic_DNA"/>
</dbReference>
<evidence type="ECO:0000256" key="10">
    <source>
        <dbReference type="ARBA" id="ARBA00023157"/>
    </source>
</evidence>
<comment type="cofactor">
    <cofactor evidence="1">
        <name>[4Fe-4S] cluster</name>
        <dbReference type="ChEBI" id="CHEBI:49883"/>
    </cofactor>
</comment>